<dbReference type="GO" id="GO:0004601">
    <property type="term" value="F:peroxidase activity"/>
    <property type="evidence" value="ECO:0007669"/>
    <property type="project" value="InterPro"/>
</dbReference>
<evidence type="ECO:0000313" key="1">
    <source>
        <dbReference type="EMBL" id="NYI08383.1"/>
    </source>
</evidence>
<dbReference type="Gene3D" id="1.10.606.10">
    <property type="entry name" value="Vanadium-containing Chloroperoxidase, domain 2"/>
    <property type="match status" value="1"/>
</dbReference>
<dbReference type="SUPFAM" id="SSF48317">
    <property type="entry name" value="Acid phosphatase/Vanadium-dependent haloperoxidase"/>
    <property type="match status" value="1"/>
</dbReference>
<keyword evidence="2" id="KW-1185">Reference proteome</keyword>
<dbReference type="InterPro" id="IPR036938">
    <property type="entry name" value="PAP2/HPO_sf"/>
</dbReference>
<organism evidence="1 2">
    <name type="scientific">Allostreptomyces psammosilenae</name>
    <dbReference type="NCBI Taxonomy" id="1892865"/>
    <lineage>
        <taxon>Bacteria</taxon>
        <taxon>Bacillati</taxon>
        <taxon>Actinomycetota</taxon>
        <taxon>Actinomycetes</taxon>
        <taxon>Kitasatosporales</taxon>
        <taxon>Streptomycetaceae</taxon>
        <taxon>Allostreptomyces</taxon>
    </lineage>
</organism>
<evidence type="ECO:0000313" key="2">
    <source>
        <dbReference type="Proteomes" id="UP000567795"/>
    </source>
</evidence>
<accession>A0A853A186</accession>
<protein>
    <recommendedName>
        <fullName evidence="3">Phosphoesterase</fullName>
    </recommendedName>
</protein>
<proteinExistence type="predicted"/>
<dbReference type="InterPro" id="IPR016119">
    <property type="entry name" value="Br/Cl_peroxidase_C"/>
</dbReference>
<sequence length="504" mass="54943">MGKMWNRRIQAKTMRVEAAEAEYGRVVPQHVSNGEEVDYPYLANFSKGLPHDENGEVDPAAYRALLRAVSTGEEADFRQIPLGTAGGRPLVNPQAGRSFDLEGPDPQAMTMPPAPRMDGAEHTAEAAELYWMALCRDVPFAEFGTHELTAAAAEELDALPGYRGPRVDGRVTPAALFRGNTPDDLVGPYVSQFLLHDIPNGALNIPQRQDLAEPGVDYLTDPDEWAAVQNGYLPPPAPRDQSNRGYPRTPRDMAHYVLLDYLFQAYLGAGLILLGRGAPLNPGNPYHYSPNQTGFVTHGPAHLLPLVAEVSTRAAKAVWHQKWNVHRRMRPEEFGGLVHRHLTGSRSYDMIEPGILASRAVAETHERFGSYLLPQAAPEGCPLHPAYGGGHATTAAACVTVLKAWFDCSAPFEGPVEPSADGQVLVPYTGEDADRMTIGGELNKLAANIPNARNMAGVHWRTDYSASARLGEDIAIALLRETLAMTAERGSLLLRRFDGTLVRI</sequence>
<reference evidence="1 2" key="1">
    <citation type="submission" date="2020-07" db="EMBL/GenBank/DDBJ databases">
        <title>Sequencing the genomes of 1000 actinobacteria strains.</title>
        <authorList>
            <person name="Klenk H.-P."/>
        </authorList>
    </citation>
    <scope>NUCLEOTIDE SEQUENCE [LARGE SCALE GENOMIC DNA]</scope>
    <source>
        <strain evidence="1 2">DSM 42178</strain>
    </source>
</reference>
<dbReference type="CDD" id="cd03398">
    <property type="entry name" value="PAP2_haloperoxidase"/>
    <property type="match status" value="1"/>
</dbReference>
<dbReference type="PANTHER" id="PTHR34599:SF1">
    <property type="entry name" value="PHOSPHATIDIC ACID PHOSPHATASE TYPE 2_HALOPEROXIDASE DOMAIN-CONTAINING PROTEIN"/>
    <property type="match status" value="1"/>
</dbReference>
<comment type="caution">
    <text evidence="1">The sequence shown here is derived from an EMBL/GenBank/DDBJ whole genome shotgun (WGS) entry which is preliminary data.</text>
</comment>
<dbReference type="AlphaFoldDB" id="A0A853A186"/>
<dbReference type="Proteomes" id="UP000567795">
    <property type="component" value="Unassembled WGS sequence"/>
</dbReference>
<dbReference type="EMBL" id="JACBZD010000002">
    <property type="protein sequence ID" value="NYI08383.1"/>
    <property type="molecule type" value="Genomic_DNA"/>
</dbReference>
<dbReference type="InterPro" id="IPR052559">
    <property type="entry name" value="V-haloperoxidase"/>
</dbReference>
<name>A0A853A186_9ACTN</name>
<gene>
    <name evidence="1" type="ORF">FHU37_005412</name>
</gene>
<evidence type="ECO:0008006" key="3">
    <source>
        <dbReference type="Google" id="ProtNLM"/>
    </source>
</evidence>
<dbReference type="PANTHER" id="PTHR34599">
    <property type="entry name" value="PEROXIDASE-RELATED"/>
    <property type="match status" value="1"/>
</dbReference>